<feature type="compositionally biased region" description="Polar residues" evidence="3">
    <location>
        <begin position="65"/>
        <end position="75"/>
    </location>
</feature>
<evidence type="ECO:0008006" key="6">
    <source>
        <dbReference type="Google" id="ProtNLM"/>
    </source>
</evidence>
<proteinExistence type="inferred from homology"/>
<reference evidence="4" key="1">
    <citation type="submission" date="2024-03" db="EMBL/GenBank/DDBJ databases">
        <title>WGS assembly of Saponaria officinalis var. Norfolk2.</title>
        <authorList>
            <person name="Jenkins J."/>
            <person name="Shu S."/>
            <person name="Grimwood J."/>
            <person name="Barry K."/>
            <person name="Goodstein D."/>
            <person name="Schmutz J."/>
            <person name="Leebens-Mack J."/>
            <person name="Osbourn A."/>
        </authorList>
    </citation>
    <scope>NUCLEOTIDE SEQUENCE [LARGE SCALE GENOMIC DNA]</scope>
    <source>
        <strain evidence="4">JIC</strain>
    </source>
</reference>
<dbReference type="EMBL" id="JBDFQZ010000009">
    <property type="protein sequence ID" value="KAK9691324.1"/>
    <property type="molecule type" value="Genomic_DNA"/>
</dbReference>
<dbReference type="AlphaFoldDB" id="A0AAW1IMS9"/>
<sequence length="399" mass="44900">MGISVELVRSVFSKSHSTTSPHYTPNVKKKKNMVEKKRWKRSVRSYLCGDELLFNSVLAEEDTASVKSSEATVSQAMPRESVSTDKAEDFSSHSHSVNSKLLDENAAAFVIQAAFRGFLMRRLWRESTGLNEDVLKGFESPSRESLATSIEAQTGNSIGVVSTQEEFPSVCTKLQHHKPKLSLFRQKEDWDDSTVDSSVSKMRTQNRLEAMTRRERALAYAFSQQLRICSKNKRPTISGSTEPNTSWSWLERWMATRQHEGLSVEDQISKQLSELSTTLKTKPIIQKKFLDLSFEEKESCGSNEVPVQVGVSTLNPTTDGYKLSKNRLKSPRNISRRKTVPTGQYHKEHTKVNKREVDDDDKRSNTKLLGSVGACVSEDEVSQLSADHSVAFQNSKSDP</sequence>
<feature type="region of interest" description="Disordered" evidence="3">
    <location>
        <begin position="316"/>
        <end position="347"/>
    </location>
</feature>
<dbReference type="PANTHER" id="PTHR32295">
    <property type="entry name" value="IQ-DOMAIN 5-RELATED"/>
    <property type="match status" value="1"/>
</dbReference>
<evidence type="ECO:0000256" key="1">
    <source>
        <dbReference type="ARBA" id="ARBA00022860"/>
    </source>
</evidence>
<feature type="compositionally biased region" description="Basic residues" evidence="3">
    <location>
        <begin position="324"/>
        <end position="339"/>
    </location>
</feature>
<gene>
    <name evidence="4" type="ORF">RND81_09G189700</name>
</gene>
<organism evidence="4 5">
    <name type="scientific">Saponaria officinalis</name>
    <name type="common">Common soapwort</name>
    <name type="synonym">Lychnis saponaria</name>
    <dbReference type="NCBI Taxonomy" id="3572"/>
    <lineage>
        <taxon>Eukaryota</taxon>
        <taxon>Viridiplantae</taxon>
        <taxon>Streptophyta</taxon>
        <taxon>Embryophyta</taxon>
        <taxon>Tracheophyta</taxon>
        <taxon>Spermatophyta</taxon>
        <taxon>Magnoliopsida</taxon>
        <taxon>eudicotyledons</taxon>
        <taxon>Gunneridae</taxon>
        <taxon>Pentapetalae</taxon>
        <taxon>Caryophyllales</taxon>
        <taxon>Caryophyllaceae</taxon>
        <taxon>Caryophylleae</taxon>
        <taxon>Saponaria</taxon>
    </lineage>
</organism>
<comment type="similarity">
    <text evidence="2">Belongs to the IQD family.</text>
</comment>
<evidence type="ECO:0000313" key="5">
    <source>
        <dbReference type="Proteomes" id="UP001443914"/>
    </source>
</evidence>
<dbReference type="PANTHER" id="PTHR32295:SF15">
    <property type="entry name" value="PROTEIN IQ-DOMAIN 33"/>
    <property type="match status" value="1"/>
</dbReference>
<protein>
    <recommendedName>
        <fullName evidence="6">Protein IQ-DOMAIN 1</fullName>
    </recommendedName>
</protein>
<accession>A0AAW1IMS9</accession>
<dbReference type="SMART" id="SM00015">
    <property type="entry name" value="IQ"/>
    <property type="match status" value="1"/>
</dbReference>
<dbReference type="GO" id="GO:0005516">
    <property type="term" value="F:calmodulin binding"/>
    <property type="evidence" value="ECO:0007669"/>
    <property type="project" value="UniProtKB-KW"/>
</dbReference>
<dbReference type="InterPro" id="IPR000048">
    <property type="entry name" value="IQ_motif_EF-hand-BS"/>
</dbReference>
<evidence type="ECO:0000256" key="2">
    <source>
        <dbReference type="ARBA" id="ARBA00024341"/>
    </source>
</evidence>
<comment type="caution">
    <text evidence="4">The sequence shown here is derived from an EMBL/GenBank/DDBJ whole genome shotgun (WGS) entry which is preliminary data.</text>
</comment>
<name>A0AAW1IMS9_SAPOF</name>
<evidence type="ECO:0000256" key="3">
    <source>
        <dbReference type="SAM" id="MobiDB-lite"/>
    </source>
</evidence>
<feature type="region of interest" description="Disordered" evidence="3">
    <location>
        <begin position="65"/>
        <end position="91"/>
    </location>
</feature>
<keyword evidence="5" id="KW-1185">Reference proteome</keyword>
<evidence type="ECO:0000313" key="4">
    <source>
        <dbReference type="EMBL" id="KAK9691324.1"/>
    </source>
</evidence>
<feature type="compositionally biased region" description="Basic and acidic residues" evidence="3">
    <location>
        <begin position="82"/>
        <end position="91"/>
    </location>
</feature>
<keyword evidence="1" id="KW-0112">Calmodulin-binding</keyword>
<dbReference type="Proteomes" id="UP001443914">
    <property type="component" value="Unassembled WGS sequence"/>
</dbReference>
<dbReference type="PROSITE" id="PS50096">
    <property type="entry name" value="IQ"/>
    <property type="match status" value="1"/>
</dbReference>